<dbReference type="Pfam" id="PF02880">
    <property type="entry name" value="PGM_PMM_III"/>
    <property type="match status" value="1"/>
</dbReference>
<dbReference type="InterPro" id="IPR005844">
    <property type="entry name" value="A-D-PHexomutase_a/b/a-I"/>
</dbReference>
<evidence type="ECO:0000256" key="5">
    <source>
        <dbReference type="ARBA" id="ARBA00022842"/>
    </source>
</evidence>
<reference evidence="12 13" key="1">
    <citation type="submission" date="2020-02" db="EMBL/GenBank/DDBJ databases">
        <title>Pseudoroseicyclus tamarix, sp. nov., isolated from offshore sediment of a Tamarix chinensis forest.</title>
        <authorList>
            <person name="Gai Y."/>
        </authorList>
    </citation>
    <scope>NUCLEOTIDE SEQUENCE [LARGE SCALE GENOMIC DNA]</scope>
    <source>
        <strain evidence="12 13">CLL3-39</strain>
    </source>
</reference>
<dbReference type="InterPro" id="IPR005846">
    <property type="entry name" value="A-D-PHexomutase_a/b/a-III"/>
</dbReference>
<evidence type="ECO:0000256" key="7">
    <source>
        <dbReference type="RuleBase" id="RU004326"/>
    </source>
</evidence>
<dbReference type="Proteomes" id="UP000474757">
    <property type="component" value="Unassembled WGS sequence"/>
</dbReference>
<dbReference type="Pfam" id="PF02878">
    <property type="entry name" value="PGM_PMM_I"/>
    <property type="match status" value="1"/>
</dbReference>
<feature type="domain" description="Alpha-D-phosphohexomutase alpha/beta/alpha" evidence="10">
    <location>
        <begin position="145"/>
        <end position="242"/>
    </location>
</feature>
<evidence type="ECO:0000256" key="2">
    <source>
        <dbReference type="ARBA" id="ARBA00010231"/>
    </source>
</evidence>
<evidence type="ECO:0000256" key="6">
    <source>
        <dbReference type="ARBA" id="ARBA00023235"/>
    </source>
</evidence>
<dbReference type="Pfam" id="PF00408">
    <property type="entry name" value="PGM_PMM_IV"/>
    <property type="match status" value="1"/>
</dbReference>
<dbReference type="SUPFAM" id="SSF55957">
    <property type="entry name" value="Phosphoglucomutase, C-terminal domain"/>
    <property type="match status" value="1"/>
</dbReference>
<protein>
    <submittedName>
        <fullName evidence="12">Phosphomannomutase</fullName>
    </submittedName>
</protein>
<dbReference type="PANTHER" id="PTHR42946">
    <property type="entry name" value="PHOSPHOHEXOSE MUTASE"/>
    <property type="match status" value="1"/>
</dbReference>
<keyword evidence="4 7" id="KW-0479">Metal-binding</keyword>
<comment type="caution">
    <text evidence="12">The sequence shown here is derived from an EMBL/GenBank/DDBJ whole genome shotgun (WGS) entry which is preliminary data.</text>
</comment>
<dbReference type="PROSITE" id="PS00710">
    <property type="entry name" value="PGM_PMM"/>
    <property type="match status" value="1"/>
</dbReference>
<comment type="cofactor">
    <cofactor evidence="1">
        <name>Mg(2+)</name>
        <dbReference type="ChEBI" id="CHEBI:18420"/>
    </cofactor>
</comment>
<dbReference type="GO" id="GO:0005975">
    <property type="term" value="P:carbohydrate metabolic process"/>
    <property type="evidence" value="ECO:0007669"/>
    <property type="project" value="InterPro"/>
</dbReference>
<keyword evidence="5 7" id="KW-0460">Magnesium</keyword>
<evidence type="ECO:0000259" key="11">
    <source>
        <dbReference type="Pfam" id="PF02880"/>
    </source>
</evidence>
<evidence type="ECO:0000313" key="12">
    <source>
        <dbReference type="EMBL" id="NDV02622.1"/>
    </source>
</evidence>
<dbReference type="AlphaFoldDB" id="A0A6B2K472"/>
<comment type="similarity">
    <text evidence="2 7">Belongs to the phosphohexose mutase family.</text>
</comment>
<organism evidence="12 13">
    <name type="scientific">Pseudoroseicyclus tamaricis</name>
    <dbReference type="NCBI Taxonomy" id="2705421"/>
    <lineage>
        <taxon>Bacteria</taxon>
        <taxon>Pseudomonadati</taxon>
        <taxon>Pseudomonadota</taxon>
        <taxon>Alphaproteobacteria</taxon>
        <taxon>Rhodobacterales</taxon>
        <taxon>Paracoccaceae</taxon>
        <taxon>Pseudoroseicyclus</taxon>
    </lineage>
</organism>
<dbReference type="GO" id="GO:0004615">
    <property type="term" value="F:phosphomannomutase activity"/>
    <property type="evidence" value="ECO:0007669"/>
    <property type="project" value="TreeGrafter"/>
</dbReference>
<dbReference type="CDD" id="cd03088">
    <property type="entry name" value="ManB"/>
    <property type="match status" value="1"/>
</dbReference>
<keyword evidence="13" id="KW-1185">Reference proteome</keyword>
<gene>
    <name evidence="12" type="ORF">GZA08_16765</name>
</gene>
<dbReference type="InterPro" id="IPR036900">
    <property type="entry name" value="A-D-PHexomutase_C_sf"/>
</dbReference>
<feature type="domain" description="Alpha-D-phosphohexomutase C-terminal" evidence="8">
    <location>
        <begin position="394"/>
        <end position="452"/>
    </location>
</feature>
<dbReference type="InterPro" id="IPR005843">
    <property type="entry name" value="A-D-PHexomutase_C"/>
</dbReference>
<name>A0A6B2K472_9RHOB</name>
<dbReference type="SUPFAM" id="SSF53738">
    <property type="entry name" value="Phosphoglucomutase, first 3 domains"/>
    <property type="match status" value="3"/>
</dbReference>
<evidence type="ECO:0000256" key="4">
    <source>
        <dbReference type="ARBA" id="ARBA00022723"/>
    </source>
</evidence>
<evidence type="ECO:0000259" key="10">
    <source>
        <dbReference type="Pfam" id="PF02879"/>
    </source>
</evidence>
<dbReference type="RefSeq" id="WP_163895755.1">
    <property type="nucleotide sequence ID" value="NZ_JAAFYS010000004.1"/>
</dbReference>
<evidence type="ECO:0000259" key="8">
    <source>
        <dbReference type="Pfam" id="PF00408"/>
    </source>
</evidence>
<dbReference type="GO" id="GO:0000287">
    <property type="term" value="F:magnesium ion binding"/>
    <property type="evidence" value="ECO:0007669"/>
    <property type="project" value="InterPro"/>
</dbReference>
<keyword evidence="6" id="KW-0413">Isomerase</keyword>
<dbReference type="InterPro" id="IPR005845">
    <property type="entry name" value="A-D-PHexomutase_a/b/a-II"/>
</dbReference>
<dbReference type="EMBL" id="JAAGAB010000004">
    <property type="protein sequence ID" value="NDV02622.1"/>
    <property type="molecule type" value="Genomic_DNA"/>
</dbReference>
<dbReference type="InterPro" id="IPR016055">
    <property type="entry name" value="A-D-PHexomutase_a/b/a-I/II/III"/>
</dbReference>
<sequence length="458" mass="47646">MAPKFGTSGLRGLVTELTDDLVGAHVAAFVRACETGTGLYVGRDYRSSSPAISDSVTRAARAMGLRVTDCGAVPTPALALAAMEAGACAVMVTGSHIPADRNGLKFYTPTGEITKEDEAAILSELSEAPSGEGPEPIAAPGAGRAYLARYTRAYGPAALEGLRIGLYAHSAVGRDLLHSCLTALGAEVTELARAEHFIPVDTEAVSAELRHNLRDWASAGSLDAIVSTDGDGDRPLLADATGRVIPGDILGQITAQSLGAEIVVTPVSSNTGAEASGAFTEVIRTRIGSPYVIAGMARAGGRVVGYEANGGFLLGFDAEGPAGALPRLMTRDALLPLIAPLAAAKAAGQSVAERAAAEPARFTAADRLQEMPSGRSQAFLRQLRTDPAARSDLLADLNETEKALDETDGLRLTLASGRILHLRPSGNAPEFRVYAEADTPEAAEQLMHRAFDLLKQRV</sequence>
<keyword evidence="3" id="KW-0597">Phosphoprotein</keyword>
<dbReference type="InterPro" id="IPR016066">
    <property type="entry name" value="A-D-PHexomutase_CS"/>
</dbReference>
<dbReference type="Gene3D" id="3.40.120.10">
    <property type="entry name" value="Alpha-D-Glucose-1,6-Bisphosphate, subunit A, domain 3"/>
    <property type="match status" value="3"/>
</dbReference>
<evidence type="ECO:0000259" key="9">
    <source>
        <dbReference type="Pfam" id="PF02878"/>
    </source>
</evidence>
<evidence type="ECO:0000256" key="3">
    <source>
        <dbReference type="ARBA" id="ARBA00022553"/>
    </source>
</evidence>
<accession>A0A6B2K472</accession>
<dbReference type="Pfam" id="PF02879">
    <property type="entry name" value="PGM_PMM_II"/>
    <property type="match status" value="1"/>
</dbReference>
<evidence type="ECO:0000313" key="13">
    <source>
        <dbReference type="Proteomes" id="UP000474757"/>
    </source>
</evidence>
<dbReference type="PANTHER" id="PTHR42946:SF1">
    <property type="entry name" value="PHOSPHOGLUCOMUTASE (ALPHA-D-GLUCOSE-1,6-BISPHOSPHATE-DEPENDENT)"/>
    <property type="match status" value="1"/>
</dbReference>
<evidence type="ECO:0000256" key="1">
    <source>
        <dbReference type="ARBA" id="ARBA00001946"/>
    </source>
</evidence>
<feature type="domain" description="Alpha-D-phosphohexomutase alpha/beta/alpha" evidence="9">
    <location>
        <begin position="4"/>
        <end position="126"/>
    </location>
</feature>
<dbReference type="InterPro" id="IPR050060">
    <property type="entry name" value="Phosphoglucosamine_mutase"/>
</dbReference>
<proteinExistence type="inferred from homology"/>
<dbReference type="Gene3D" id="3.30.310.50">
    <property type="entry name" value="Alpha-D-phosphohexomutase, C-terminal domain"/>
    <property type="match status" value="1"/>
</dbReference>
<feature type="domain" description="Alpha-D-phosphohexomutase alpha/beta/alpha" evidence="11">
    <location>
        <begin position="256"/>
        <end position="361"/>
    </location>
</feature>